<comment type="caution">
    <text evidence="3">The sequence shown here is derived from an EMBL/GenBank/DDBJ whole genome shotgun (WGS) entry which is preliminary data.</text>
</comment>
<dbReference type="GO" id="GO:0004853">
    <property type="term" value="F:uroporphyrinogen decarboxylase activity"/>
    <property type="evidence" value="ECO:0007669"/>
    <property type="project" value="InterPro"/>
</dbReference>
<reference evidence="3" key="1">
    <citation type="submission" date="2020-10" db="EMBL/GenBank/DDBJ databases">
        <authorList>
            <person name="Gilroy R."/>
        </authorList>
    </citation>
    <scope>NUCLEOTIDE SEQUENCE</scope>
    <source>
        <strain evidence="3">CHK199-13235</strain>
    </source>
</reference>
<gene>
    <name evidence="3" type="ORF">IAB51_03485</name>
</gene>
<dbReference type="Gene3D" id="2.60.40.1080">
    <property type="match status" value="1"/>
</dbReference>
<dbReference type="SUPFAM" id="SSF51726">
    <property type="entry name" value="UROD/MetE-like"/>
    <property type="match status" value="1"/>
</dbReference>
<proteinExistence type="predicted"/>
<organism evidence="3 4">
    <name type="scientific">Candidatus Merdivicinus excrementipullorum</name>
    <dbReference type="NCBI Taxonomy" id="2840867"/>
    <lineage>
        <taxon>Bacteria</taxon>
        <taxon>Bacillati</taxon>
        <taxon>Bacillota</taxon>
        <taxon>Clostridia</taxon>
        <taxon>Eubacteriales</taxon>
        <taxon>Oscillospiraceae</taxon>
        <taxon>Oscillospiraceae incertae sedis</taxon>
        <taxon>Candidatus Merdivicinus</taxon>
    </lineage>
</organism>
<dbReference type="InterPro" id="IPR011050">
    <property type="entry name" value="Pectin_lyase_fold/virulence"/>
</dbReference>
<dbReference type="EMBL" id="DVJP01000027">
    <property type="protein sequence ID" value="HIS75853.1"/>
    <property type="molecule type" value="Genomic_DNA"/>
</dbReference>
<evidence type="ECO:0000313" key="4">
    <source>
        <dbReference type="Proteomes" id="UP000824002"/>
    </source>
</evidence>
<sequence>MTSKEIVKRAIHFENPPRIPYNYDSNRTPVTGKNYGDDFIWCFLDPAPGFNGKNADGDRVDEWGNVWKSMGETFGEPICFAYKGLKTYAHKPLPDFLNPLRYQSMRQTAEENNGEKYLLGMLPHGIFQVMIELFGFEDFMLQIAGNTDEFQAFASKLCGDCIAIIRKMAECGMDGVILIEDMGLQDRMMISPQMWRDIYVPLYTRMFAAAHECGLEVFSHTCGYILDILDLYVQCGLDVIQLDQQDNMGLETLSERFRGKVCFFCPLDIQTTVNFSRKEIFDRCGQMVRLLSTEKGGFMAKTYPQPDALHITHEYMQNLADGFAMASFCRCTAPIPEDVSVQFAPQKLVLKVGETVRIRPADTVYQDIVWKTDDVNGDVIEIEDSFLKAAGAGKANAVIIPDAHSKAAYAFSVEVLEQKKRQEFQLALNYEEVRLDLHSLYDLPLYVRAGYYTEPSDSGIISWKSLHPSVAAVDDCGRVRPVSAGEATIAAVHEDFPENPLFCKVTVYENCGCGKFYYVSPSGSDHNPGTEREPFRTVQKARDTIRTLNSLPDGGVTVILEDGEYPQDEPILFTPQDSGTEKAPIVYRARRSGKAVITGGKAITGWKKAGHVEGLAPAAQGKVYAADVEKGWRFHDLYVNGERQQNSRCHNTDAWRSWPAFYGRVQTERCSAEKGLCVEFEEGELDGLEGSTDAEIILLPTQYWNIIAELRDIDSAGKTAFLRSKIPAFVRKYDFNRDAMGGTGEGWYNILNTLKYLDEPGEWCIDSKAGKVYYWPKNEGTIHQDKIVAPKPYELIRLQGDGVENGFQRLVEYLTFDGIAFQYTDRISEDQIPEGRLVRNAENPDAAVYFDGTAHCRLINSSISHSGSFAVTVSHYAQHNEILHNQLKDLGSGGVQFLGYGVGTVDVNHHNIVQYNSVGGMGRAPYQHAPGFGIFGSGENTIAYNHIVGAPYAGISIVGTYFKDVDPANPNQFACPDAYGNSAHQYNIRFEDFADLPDDAFDGDGCCFSVGTLAEKYQHSGNNVIEYNILDDYSQSMDDGGGLYSWCAGMGNTFAYNVLKEQLQGARTWIFRLYMDDNAVGATLEKNLCTGCFSETIDKSQLHPPFFNRWGLGEKDSNMTAAYPEKPGGYDELRRKILDVVGRFAGGFFSCEGE</sequence>
<dbReference type="Gene3D" id="3.20.20.210">
    <property type="match status" value="1"/>
</dbReference>
<evidence type="ECO:0000259" key="1">
    <source>
        <dbReference type="Pfam" id="PF01208"/>
    </source>
</evidence>
<accession>A0A9D1FLB7</accession>
<evidence type="ECO:0000259" key="2">
    <source>
        <dbReference type="Pfam" id="PF21231"/>
    </source>
</evidence>
<dbReference type="Pfam" id="PF01208">
    <property type="entry name" value="URO-D"/>
    <property type="match status" value="1"/>
</dbReference>
<dbReference type="Proteomes" id="UP000824002">
    <property type="component" value="Unassembled WGS sequence"/>
</dbReference>
<evidence type="ECO:0000313" key="3">
    <source>
        <dbReference type="EMBL" id="HIS75853.1"/>
    </source>
</evidence>
<protein>
    <submittedName>
        <fullName evidence="3">Right-handed parallel beta-helix repeat-containing protein</fullName>
    </submittedName>
</protein>
<dbReference type="InterPro" id="IPR000257">
    <property type="entry name" value="Uroporphyrinogen_deCOase"/>
</dbReference>
<dbReference type="AlphaFoldDB" id="A0A9D1FLB7"/>
<feature type="domain" description="GH141-like insertion" evidence="2">
    <location>
        <begin position="698"/>
        <end position="777"/>
    </location>
</feature>
<reference evidence="3" key="2">
    <citation type="journal article" date="2021" name="PeerJ">
        <title>Extensive microbial diversity within the chicken gut microbiome revealed by metagenomics and culture.</title>
        <authorList>
            <person name="Gilroy R."/>
            <person name="Ravi A."/>
            <person name="Getino M."/>
            <person name="Pursley I."/>
            <person name="Horton D.L."/>
            <person name="Alikhan N.F."/>
            <person name="Baker D."/>
            <person name="Gharbi K."/>
            <person name="Hall N."/>
            <person name="Watson M."/>
            <person name="Adriaenssens E.M."/>
            <person name="Foster-Nyarko E."/>
            <person name="Jarju S."/>
            <person name="Secka A."/>
            <person name="Antonio M."/>
            <person name="Oren A."/>
            <person name="Chaudhuri R.R."/>
            <person name="La Ragione R."/>
            <person name="Hildebrand F."/>
            <person name="Pallen M.J."/>
        </authorList>
    </citation>
    <scope>NUCLEOTIDE SEQUENCE</scope>
    <source>
        <strain evidence="3">CHK199-13235</strain>
    </source>
</reference>
<feature type="domain" description="Uroporphyrinogen decarboxylase (URO-D)" evidence="1">
    <location>
        <begin position="100"/>
        <end position="289"/>
    </location>
</feature>
<dbReference type="SUPFAM" id="SSF51126">
    <property type="entry name" value="Pectin lyase-like"/>
    <property type="match status" value="1"/>
</dbReference>
<dbReference type="InterPro" id="IPR012334">
    <property type="entry name" value="Pectin_lyas_fold"/>
</dbReference>
<dbReference type="PANTHER" id="PTHR36453">
    <property type="entry name" value="SECRETED PROTEIN-RELATED"/>
    <property type="match status" value="1"/>
</dbReference>
<dbReference type="Pfam" id="PF21231">
    <property type="entry name" value="GH141_M"/>
    <property type="match status" value="1"/>
</dbReference>
<dbReference type="InterPro" id="IPR008964">
    <property type="entry name" value="Invasin/intimin_cell_adhesion"/>
</dbReference>
<dbReference type="InterPro" id="IPR048482">
    <property type="entry name" value="GH141_ins"/>
</dbReference>
<dbReference type="GO" id="GO:0006779">
    <property type="term" value="P:porphyrin-containing compound biosynthetic process"/>
    <property type="evidence" value="ECO:0007669"/>
    <property type="project" value="InterPro"/>
</dbReference>
<dbReference type="Gene3D" id="2.160.20.10">
    <property type="entry name" value="Single-stranded right-handed beta-helix, Pectin lyase-like"/>
    <property type="match status" value="2"/>
</dbReference>
<dbReference type="InterPro" id="IPR038071">
    <property type="entry name" value="UROD/MetE-like_sf"/>
</dbReference>
<dbReference type="PANTHER" id="PTHR36453:SF1">
    <property type="entry name" value="RIGHT HANDED BETA HELIX DOMAIN-CONTAINING PROTEIN"/>
    <property type="match status" value="1"/>
</dbReference>
<name>A0A9D1FLB7_9FIRM</name>
<dbReference type="SUPFAM" id="SSF49373">
    <property type="entry name" value="Invasin/intimin cell-adhesion fragments"/>
    <property type="match status" value="1"/>
</dbReference>